<keyword evidence="5 9" id="KW-0064">Aspartyl protease</keyword>
<dbReference type="EMBL" id="JBBYHV010000002">
    <property type="protein sequence ID" value="MEL1251737.1"/>
    <property type="molecule type" value="Genomic_DNA"/>
</dbReference>
<proteinExistence type="inferred from homology"/>
<evidence type="ECO:0000256" key="10">
    <source>
        <dbReference type="RuleBase" id="RU004181"/>
    </source>
</evidence>
<evidence type="ECO:0000256" key="1">
    <source>
        <dbReference type="ARBA" id="ARBA00006139"/>
    </source>
</evidence>
<comment type="caution">
    <text evidence="12">The sequence shown here is derived from an EMBL/GenBank/DDBJ whole genome shotgun (WGS) entry which is preliminary data.</text>
</comment>
<comment type="pathway">
    <text evidence="9">Protein modification; lipoprotein biosynthesis (signal peptide cleavage).</text>
</comment>
<evidence type="ECO:0000256" key="8">
    <source>
        <dbReference type="ARBA" id="ARBA00023136"/>
    </source>
</evidence>
<organism evidence="12 13">
    <name type="scientific">Aurantiacibacter gilvus</name>
    <dbReference type="NCBI Taxonomy" id="3139141"/>
    <lineage>
        <taxon>Bacteria</taxon>
        <taxon>Pseudomonadati</taxon>
        <taxon>Pseudomonadota</taxon>
        <taxon>Alphaproteobacteria</taxon>
        <taxon>Sphingomonadales</taxon>
        <taxon>Erythrobacteraceae</taxon>
        <taxon>Aurantiacibacter</taxon>
    </lineage>
</organism>
<evidence type="ECO:0000313" key="13">
    <source>
        <dbReference type="Proteomes" id="UP001497045"/>
    </source>
</evidence>
<evidence type="ECO:0000256" key="6">
    <source>
        <dbReference type="ARBA" id="ARBA00022801"/>
    </source>
</evidence>
<dbReference type="PANTHER" id="PTHR33695">
    <property type="entry name" value="LIPOPROTEIN SIGNAL PEPTIDASE"/>
    <property type="match status" value="1"/>
</dbReference>
<keyword evidence="3 9" id="KW-0645">Protease</keyword>
<dbReference type="HAMAP" id="MF_00161">
    <property type="entry name" value="LspA"/>
    <property type="match status" value="1"/>
</dbReference>
<gene>
    <name evidence="9 12" type="primary">lspA</name>
    <name evidence="12" type="ORF">AAEO60_13760</name>
</gene>
<feature type="transmembrane region" description="Helical" evidence="9">
    <location>
        <begin position="95"/>
        <end position="112"/>
    </location>
</feature>
<keyword evidence="8 9" id="KW-0472">Membrane</keyword>
<dbReference type="PRINTS" id="PR00781">
    <property type="entry name" value="LIPOSIGPTASE"/>
</dbReference>
<dbReference type="RefSeq" id="WP_341674280.1">
    <property type="nucleotide sequence ID" value="NZ_JBBYHV010000002.1"/>
</dbReference>
<feature type="transmembrane region" description="Helical" evidence="9">
    <location>
        <begin position="7"/>
        <end position="25"/>
    </location>
</feature>
<reference evidence="12 13" key="1">
    <citation type="submission" date="2024-04" db="EMBL/GenBank/DDBJ databases">
        <title>Aurantiacibacter sp. DGU6 16S ribosomal RNA gene Genome sequencing and assembly.</title>
        <authorList>
            <person name="Park S."/>
        </authorList>
    </citation>
    <scope>NUCLEOTIDE SEQUENCE [LARGE SCALE GENOMIC DNA]</scope>
    <source>
        <strain evidence="12 13">DGU6</strain>
    </source>
</reference>
<feature type="region of interest" description="Disordered" evidence="11">
    <location>
        <begin position="164"/>
        <end position="188"/>
    </location>
</feature>
<keyword evidence="4 9" id="KW-0812">Transmembrane</keyword>
<comment type="catalytic activity">
    <reaction evidence="9">
        <text>Release of signal peptides from bacterial membrane prolipoproteins. Hydrolyzes -Xaa-Yaa-Zaa-|-(S,diacylglyceryl)Cys-, in which Xaa is hydrophobic (preferably Leu), and Yaa (Ala or Ser) and Zaa (Gly or Ala) have small, neutral side chains.</text>
        <dbReference type="EC" id="3.4.23.36"/>
    </reaction>
</comment>
<comment type="function">
    <text evidence="9">This protein specifically catalyzes the removal of signal peptides from prolipoproteins.</text>
</comment>
<comment type="subcellular location">
    <subcellularLocation>
        <location evidence="9">Cell membrane</location>
        <topology evidence="9">Multi-pass membrane protein</topology>
    </subcellularLocation>
</comment>
<sequence length="188" mass="20891">MIASRKYAFYGLVVAALTFIVDQWLKKFVVEDLGLTQVGDHYPLLSFFDFTRTNNYGVSLGMFEATSVEMRWILVGVTALIALVVFVWMLREKRLGDVIPLALVLGGALGNIRDRFLYGYVIDYADFHLGDFRPFLIFNVADAAITAGVVIILARALFMREKEPNKQEASDSDAPAETVGPTAESPES</sequence>
<feature type="active site" evidence="9">
    <location>
        <position position="123"/>
    </location>
</feature>
<name>A0ABU9IJ63_9SPHN</name>
<dbReference type="NCBIfam" id="TIGR00077">
    <property type="entry name" value="lspA"/>
    <property type="match status" value="1"/>
</dbReference>
<dbReference type="PANTHER" id="PTHR33695:SF1">
    <property type="entry name" value="LIPOPROTEIN SIGNAL PEPTIDASE"/>
    <property type="match status" value="1"/>
</dbReference>
<keyword evidence="2 9" id="KW-1003">Cell membrane</keyword>
<dbReference type="Proteomes" id="UP001497045">
    <property type="component" value="Unassembled WGS sequence"/>
</dbReference>
<accession>A0ABU9IJ63</accession>
<feature type="transmembrane region" description="Helical" evidence="9">
    <location>
        <begin position="132"/>
        <end position="158"/>
    </location>
</feature>
<protein>
    <recommendedName>
        <fullName evidence="9">Lipoprotein signal peptidase</fullName>
        <ecNumber evidence="9">3.4.23.36</ecNumber>
    </recommendedName>
    <alternativeName>
        <fullName evidence="9">Prolipoprotein signal peptidase</fullName>
    </alternativeName>
    <alternativeName>
        <fullName evidence="9">Signal peptidase II</fullName>
        <shortName evidence="9">SPase II</shortName>
    </alternativeName>
</protein>
<evidence type="ECO:0000256" key="7">
    <source>
        <dbReference type="ARBA" id="ARBA00022989"/>
    </source>
</evidence>
<evidence type="ECO:0000256" key="5">
    <source>
        <dbReference type="ARBA" id="ARBA00022750"/>
    </source>
</evidence>
<dbReference type="Pfam" id="PF01252">
    <property type="entry name" value="Peptidase_A8"/>
    <property type="match status" value="1"/>
</dbReference>
<evidence type="ECO:0000256" key="2">
    <source>
        <dbReference type="ARBA" id="ARBA00022475"/>
    </source>
</evidence>
<dbReference type="EC" id="3.4.23.36" evidence="9"/>
<evidence type="ECO:0000256" key="3">
    <source>
        <dbReference type="ARBA" id="ARBA00022670"/>
    </source>
</evidence>
<dbReference type="InterPro" id="IPR001872">
    <property type="entry name" value="Peptidase_A8"/>
</dbReference>
<feature type="transmembrane region" description="Helical" evidence="9">
    <location>
        <begin position="70"/>
        <end position="88"/>
    </location>
</feature>
<comment type="similarity">
    <text evidence="1 9 10">Belongs to the peptidase A8 family.</text>
</comment>
<feature type="active site" evidence="9">
    <location>
        <position position="142"/>
    </location>
</feature>
<evidence type="ECO:0000313" key="12">
    <source>
        <dbReference type="EMBL" id="MEL1251737.1"/>
    </source>
</evidence>
<keyword evidence="7 9" id="KW-1133">Transmembrane helix</keyword>
<keyword evidence="6 9" id="KW-0378">Hydrolase</keyword>
<evidence type="ECO:0000256" key="4">
    <source>
        <dbReference type="ARBA" id="ARBA00022692"/>
    </source>
</evidence>
<dbReference type="GO" id="GO:0004190">
    <property type="term" value="F:aspartic-type endopeptidase activity"/>
    <property type="evidence" value="ECO:0007669"/>
    <property type="project" value="UniProtKB-EC"/>
</dbReference>
<keyword evidence="13" id="KW-1185">Reference proteome</keyword>
<evidence type="ECO:0000256" key="9">
    <source>
        <dbReference type="HAMAP-Rule" id="MF_00161"/>
    </source>
</evidence>
<evidence type="ECO:0000256" key="11">
    <source>
        <dbReference type="SAM" id="MobiDB-lite"/>
    </source>
</evidence>